<dbReference type="GO" id="GO:0008270">
    <property type="term" value="F:zinc ion binding"/>
    <property type="evidence" value="ECO:0007669"/>
    <property type="project" value="UniProtKB-KW"/>
</dbReference>
<dbReference type="PROSITE" id="PS50158">
    <property type="entry name" value="ZF_CCHC"/>
    <property type="match status" value="1"/>
</dbReference>
<evidence type="ECO:0000256" key="2">
    <source>
        <dbReference type="SAM" id="MobiDB-lite"/>
    </source>
</evidence>
<sequence>MRPLAALNSNMNYRKMVAFSQATENHKLKNRIEREGTSKARAQSLAGKSFQAQLGQQGTPPVGPIRRDIPAATEAPIPRCGKMYLGICYIDLPICYECGLRGHIQRECHSSRRGAGKGTTQLSSSAAATSSTPPPPRGTPVPVGRDVARGGA</sequence>
<feature type="domain" description="CCHC-type" evidence="3">
    <location>
        <begin position="95"/>
        <end position="108"/>
    </location>
</feature>
<protein>
    <recommendedName>
        <fullName evidence="3">CCHC-type domain-containing protein</fullName>
    </recommendedName>
</protein>
<dbReference type="KEGG" id="nta:107814790"/>
<gene>
    <name evidence="4" type="primary">LOC107814790</name>
</gene>
<accession>A0A1S4C3J8</accession>
<dbReference type="RefSeq" id="XP_016495737.1">
    <property type="nucleotide sequence ID" value="XM_016640251.1"/>
</dbReference>
<name>A0A1S4C3J8_TOBAC</name>
<dbReference type="GO" id="GO:0003676">
    <property type="term" value="F:nucleic acid binding"/>
    <property type="evidence" value="ECO:0007669"/>
    <property type="project" value="InterPro"/>
</dbReference>
<proteinExistence type="predicted"/>
<evidence type="ECO:0000259" key="3">
    <source>
        <dbReference type="PROSITE" id="PS50158"/>
    </source>
</evidence>
<organism evidence="4">
    <name type="scientific">Nicotiana tabacum</name>
    <name type="common">Common tobacco</name>
    <dbReference type="NCBI Taxonomy" id="4097"/>
    <lineage>
        <taxon>Eukaryota</taxon>
        <taxon>Viridiplantae</taxon>
        <taxon>Streptophyta</taxon>
        <taxon>Embryophyta</taxon>
        <taxon>Tracheophyta</taxon>
        <taxon>Spermatophyta</taxon>
        <taxon>Magnoliopsida</taxon>
        <taxon>eudicotyledons</taxon>
        <taxon>Gunneridae</taxon>
        <taxon>Pentapetalae</taxon>
        <taxon>asterids</taxon>
        <taxon>lamiids</taxon>
        <taxon>Solanales</taxon>
        <taxon>Solanaceae</taxon>
        <taxon>Nicotianoideae</taxon>
        <taxon>Nicotianeae</taxon>
        <taxon>Nicotiana</taxon>
    </lineage>
</organism>
<evidence type="ECO:0000256" key="1">
    <source>
        <dbReference type="PROSITE-ProRule" id="PRU00047"/>
    </source>
</evidence>
<keyword evidence="1" id="KW-0479">Metal-binding</keyword>
<feature type="region of interest" description="Disordered" evidence="2">
    <location>
        <begin position="110"/>
        <end position="152"/>
    </location>
</feature>
<dbReference type="PaxDb" id="4097-A0A1S4C3J8"/>
<reference evidence="4" key="1">
    <citation type="submission" date="2025-08" db="UniProtKB">
        <authorList>
            <consortium name="RefSeq"/>
        </authorList>
    </citation>
    <scope>IDENTIFICATION</scope>
</reference>
<dbReference type="AlphaFoldDB" id="A0A1S4C3J8"/>
<dbReference type="OrthoDB" id="1751882at2759"/>
<keyword evidence="1" id="KW-0863">Zinc-finger</keyword>
<dbReference type="InterPro" id="IPR001878">
    <property type="entry name" value="Znf_CCHC"/>
</dbReference>
<keyword evidence="1" id="KW-0862">Zinc</keyword>
<evidence type="ECO:0000313" key="4">
    <source>
        <dbReference type="RefSeq" id="XP_016495737.1"/>
    </source>
</evidence>